<protein>
    <recommendedName>
        <fullName evidence="3">Transcriptional regulator</fullName>
    </recommendedName>
</protein>
<gene>
    <name evidence="1" type="ORF">CA983_19950</name>
</gene>
<proteinExistence type="predicted"/>
<dbReference type="EMBL" id="NGFN01000118">
    <property type="protein sequence ID" value="OUD01488.1"/>
    <property type="molecule type" value="Genomic_DNA"/>
</dbReference>
<accession>A0A243S3I9</accession>
<dbReference type="AlphaFoldDB" id="A0A243S3I9"/>
<comment type="caution">
    <text evidence="1">The sequence shown here is derived from an EMBL/GenBank/DDBJ whole genome shotgun (WGS) entry which is preliminary data.</text>
</comment>
<evidence type="ECO:0000313" key="2">
    <source>
        <dbReference type="Proteomes" id="UP000195105"/>
    </source>
</evidence>
<reference evidence="1 2" key="1">
    <citation type="submission" date="2017-05" db="EMBL/GenBank/DDBJ databases">
        <title>Biotechnological potential of actinobacteria isolated from South African environments.</title>
        <authorList>
            <person name="Le Roes-Hill M."/>
            <person name="Prins A."/>
            <person name="Durrell K.A."/>
        </authorList>
    </citation>
    <scope>NUCLEOTIDE SEQUENCE [LARGE SCALE GENOMIC DNA]</scope>
    <source>
        <strain evidence="1 2">HMC13</strain>
    </source>
</reference>
<sequence>MYARSPAGCLALGAGSDFAEYLHALGLLGESERRIAELRTLVLRTATDTGGGMLALLSPGIQTRLSTAIEAPAHADEETTAGLASVVTEVNAEVGSLPMVRLQLLLTPAVEATRRLLAGPVPEPLVPRLREVAVAACTLAGRLAFETRDDTASRALYMEAAQQARLLALPWQQASVHMSHALVTLYSTGLADARRLVQHAVWSARTGESTRVRARAHALQAELEARAGHKRQAQDALDLAWYDMQTEQVEDPAPASFSPGHLRGFEGVCELHIGDAHVAHDRFERSAQALAAPREQVQRAIVTTDQALARIRLGDPRAATDLLHDCVSAASSTGGRVPAIRLRQARRELRPWRGEDWVADLDDHLLDAFGT</sequence>
<name>A0A243S3I9_9ACTN</name>
<keyword evidence="2" id="KW-1185">Reference proteome</keyword>
<organism evidence="1 2">
    <name type="scientific">Streptomyces swartbergensis</name>
    <dbReference type="NCBI Taxonomy" id="487165"/>
    <lineage>
        <taxon>Bacteria</taxon>
        <taxon>Bacillati</taxon>
        <taxon>Actinomycetota</taxon>
        <taxon>Actinomycetes</taxon>
        <taxon>Kitasatosporales</taxon>
        <taxon>Streptomycetaceae</taxon>
        <taxon>Streptomyces</taxon>
    </lineage>
</organism>
<evidence type="ECO:0008006" key="3">
    <source>
        <dbReference type="Google" id="ProtNLM"/>
    </source>
</evidence>
<evidence type="ECO:0000313" key="1">
    <source>
        <dbReference type="EMBL" id="OUD01488.1"/>
    </source>
</evidence>
<dbReference type="Proteomes" id="UP000195105">
    <property type="component" value="Unassembled WGS sequence"/>
</dbReference>